<dbReference type="Proteomes" id="UP000447434">
    <property type="component" value="Chromosome 19"/>
</dbReference>
<sequence length="243" mass="27821">MLSKEYFPDQEVENHDESTLLQDPYEEDQEETLSLCDLPTYTSDSAQWDDYFSIERHSSLQSNDDGDDDDNHDFFEFSSEEFTTLSHETTAKNIIFCGKLIPFKEAAQQHRNYQNSDVVHFPCDKAKHIMSRTNIIPCDAKGSKNNNLCNHASIKKVSLMRSTTTKSRWNLFMFGFGVSTEMDLSDIRSRQSRQGPATMIPATEQGREMVKNNGKKNMKGLWRILKSLDFGCLSSNVVKADFV</sequence>
<proteinExistence type="predicted"/>
<organism evidence="2 3">
    <name type="scientific">Lupinus albus</name>
    <name type="common">White lupine</name>
    <name type="synonym">Lupinus termis</name>
    <dbReference type="NCBI Taxonomy" id="3870"/>
    <lineage>
        <taxon>Eukaryota</taxon>
        <taxon>Viridiplantae</taxon>
        <taxon>Streptophyta</taxon>
        <taxon>Embryophyta</taxon>
        <taxon>Tracheophyta</taxon>
        <taxon>Spermatophyta</taxon>
        <taxon>Magnoliopsida</taxon>
        <taxon>eudicotyledons</taxon>
        <taxon>Gunneridae</taxon>
        <taxon>Pentapetalae</taxon>
        <taxon>rosids</taxon>
        <taxon>fabids</taxon>
        <taxon>Fabales</taxon>
        <taxon>Fabaceae</taxon>
        <taxon>Papilionoideae</taxon>
        <taxon>50 kb inversion clade</taxon>
        <taxon>genistoids sensu lato</taxon>
        <taxon>core genistoids</taxon>
        <taxon>Genisteae</taxon>
        <taxon>Lupinus</taxon>
    </lineage>
</organism>
<dbReference type="PANTHER" id="PTHR34130">
    <property type="entry name" value="OS08G0243800 PROTEIN"/>
    <property type="match status" value="1"/>
</dbReference>
<dbReference type="PANTHER" id="PTHR34130:SF5">
    <property type="entry name" value="OS08G0243800 PROTEIN"/>
    <property type="match status" value="1"/>
</dbReference>
<comment type="caution">
    <text evidence="2">The sequence shown here is derived from an EMBL/GenBank/DDBJ whole genome shotgun (WGS) entry which is preliminary data.</text>
</comment>
<gene>
    <name evidence="2" type="ORF">Lalb_Chr19g0129551</name>
</gene>
<keyword evidence="3" id="KW-1185">Reference proteome</keyword>
<evidence type="ECO:0000313" key="2">
    <source>
        <dbReference type="EMBL" id="KAE9592464.1"/>
    </source>
</evidence>
<evidence type="ECO:0000256" key="1">
    <source>
        <dbReference type="SAM" id="MobiDB-lite"/>
    </source>
</evidence>
<feature type="region of interest" description="Disordered" evidence="1">
    <location>
        <begin position="1"/>
        <end position="32"/>
    </location>
</feature>
<name>A0A6A5NAU0_LUPAL</name>
<dbReference type="EMBL" id="WOCE01000019">
    <property type="protein sequence ID" value="KAE9592464.1"/>
    <property type="molecule type" value="Genomic_DNA"/>
</dbReference>
<protein>
    <submittedName>
        <fullName evidence="2">Uncharacterized protein</fullName>
    </submittedName>
</protein>
<dbReference type="OrthoDB" id="1576948at2759"/>
<accession>A0A6A5NAU0</accession>
<reference evidence="3" key="1">
    <citation type="journal article" date="2020" name="Nat. Commun.">
        <title>Genome sequence of the cluster root forming white lupin.</title>
        <authorList>
            <person name="Hufnagel B."/>
            <person name="Marques A."/>
            <person name="Soriano A."/>
            <person name="Marques L."/>
            <person name="Divol F."/>
            <person name="Doumas P."/>
            <person name="Sallet E."/>
            <person name="Mancinotti D."/>
            <person name="Carrere S."/>
            <person name="Marande W."/>
            <person name="Arribat S."/>
            <person name="Keller J."/>
            <person name="Huneau C."/>
            <person name="Blein T."/>
            <person name="Aime D."/>
            <person name="Laguerre M."/>
            <person name="Taylor J."/>
            <person name="Schubert V."/>
            <person name="Nelson M."/>
            <person name="Geu-Flores F."/>
            <person name="Crespi M."/>
            <person name="Gallardo-Guerrero K."/>
            <person name="Delaux P.-M."/>
            <person name="Salse J."/>
            <person name="Berges H."/>
            <person name="Guyot R."/>
            <person name="Gouzy J."/>
            <person name="Peret B."/>
        </authorList>
    </citation>
    <scope>NUCLEOTIDE SEQUENCE [LARGE SCALE GENOMIC DNA]</scope>
    <source>
        <strain evidence="3">cv. Amiga</strain>
    </source>
</reference>
<dbReference type="AlphaFoldDB" id="A0A6A5NAU0"/>
<evidence type="ECO:0000313" key="3">
    <source>
        <dbReference type="Proteomes" id="UP000447434"/>
    </source>
</evidence>